<feature type="region of interest" description="Disordered" evidence="1">
    <location>
        <begin position="1"/>
        <end position="65"/>
    </location>
</feature>
<dbReference type="AlphaFoldDB" id="A0A6J4I4G0"/>
<feature type="compositionally biased region" description="Basic and acidic residues" evidence="1">
    <location>
        <begin position="1"/>
        <end position="11"/>
    </location>
</feature>
<sequence>GPVRRGCDLHGRRPATPHLQRLPRPRRHGPRRRGHPARPTRQPLRQVPRPGPRAGERPRLAHRARGCPVASCAGAVCGWREAAVV</sequence>
<evidence type="ECO:0000313" key="2">
    <source>
        <dbReference type="EMBL" id="CAA9242397.1"/>
    </source>
</evidence>
<gene>
    <name evidence="2" type="ORF">AVDCRST_MAG83-1707</name>
</gene>
<accession>A0A6J4I4G0</accession>
<feature type="non-terminal residue" evidence="2">
    <location>
        <position position="85"/>
    </location>
</feature>
<proteinExistence type="predicted"/>
<feature type="non-terminal residue" evidence="2">
    <location>
        <position position="1"/>
    </location>
</feature>
<reference evidence="2" key="1">
    <citation type="submission" date="2020-02" db="EMBL/GenBank/DDBJ databases">
        <authorList>
            <person name="Meier V. D."/>
        </authorList>
    </citation>
    <scope>NUCLEOTIDE SEQUENCE</scope>
    <source>
        <strain evidence="2">AVDCRST_MAG83</strain>
    </source>
</reference>
<protein>
    <submittedName>
        <fullName evidence="2">Uncharacterized protein</fullName>
    </submittedName>
</protein>
<feature type="compositionally biased region" description="Basic residues" evidence="1">
    <location>
        <begin position="21"/>
        <end position="38"/>
    </location>
</feature>
<evidence type="ECO:0000256" key="1">
    <source>
        <dbReference type="SAM" id="MobiDB-lite"/>
    </source>
</evidence>
<dbReference type="EMBL" id="CADCTE010000099">
    <property type="protein sequence ID" value="CAA9242397.1"/>
    <property type="molecule type" value="Genomic_DNA"/>
</dbReference>
<organism evidence="2">
    <name type="scientific">uncultured Arthrobacter sp</name>
    <dbReference type="NCBI Taxonomy" id="114050"/>
    <lineage>
        <taxon>Bacteria</taxon>
        <taxon>Bacillati</taxon>
        <taxon>Actinomycetota</taxon>
        <taxon>Actinomycetes</taxon>
        <taxon>Micrococcales</taxon>
        <taxon>Micrococcaceae</taxon>
        <taxon>Arthrobacter</taxon>
        <taxon>environmental samples</taxon>
    </lineage>
</organism>
<name>A0A6J4I4G0_9MICC</name>